<dbReference type="Gene3D" id="3.30.1380.20">
    <property type="entry name" value="Trafficking protein particle complex subunit 3"/>
    <property type="match status" value="1"/>
</dbReference>
<proteinExistence type="predicted"/>
<sequence length="195" mass="22412">MNKDMESPNKSDENQALRIPKTGKIGNLAKNIENETNRVVVLKVMENVDKFKSVSDRAEKAEWIKESIKRLEQEVGKERSIKIMENCGRDCCRKHARYKKLISKSKPIEEFLDELSTGGFQFRLKDKNTIIGEYDKCYCYQVKQTKKPFPTTTYCQCGAGHIKQLFESALKKPVEVELLQSVITGAESCEFIIHI</sequence>
<evidence type="ECO:0000313" key="2">
    <source>
        <dbReference type="EMBL" id="QNO54081.1"/>
    </source>
</evidence>
<reference evidence="2" key="1">
    <citation type="submission" date="2020-06" db="EMBL/GenBank/DDBJ databases">
        <title>Unique genomic features of the anaerobic methanotrophic archaea.</title>
        <authorList>
            <person name="Chadwick G.L."/>
            <person name="Skennerton C.T."/>
            <person name="Laso-Perez R."/>
            <person name="Leu A.O."/>
            <person name="Speth D.R."/>
            <person name="Yu H."/>
            <person name="Morgan-Lang C."/>
            <person name="Hatzenpichler R."/>
            <person name="Goudeau D."/>
            <person name="Malmstrom R."/>
            <person name="Brazelton W.J."/>
            <person name="Woyke T."/>
            <person name="Hallam S.J."/>
            <person name="Tyson G.W."/>
            <person name="Wegener G."/>
            <person name="Boetius A."/>
            <person name="Orphan V."/>
        </authorList>
    </citation>
    <scope>NUCLEOTIDE SEQUENCE</scope>
</reference>
<dbReference type="Pfam" id="PF19641">
    <property type="entry name" value="DUF6144"/>
    <property type="match status" value="1"/>
</dbReference>
<dbReference type="InterPro" id="IPR024096">
    <property type="entry name" value="NO_sig/Golgi_transp_ligand-bd"/>
</dbReference>
<evidence type="ECO:0000256" key="1">
    <source>
        <dbReference type="SAM" id="MobiDB-lite"/>
    </source>
</evidence>
<feature type="region of interest" description="Disordered" evidence="1">
    <location>
        <begin position="1"/>
        <end position="22"/>
    </location>
</feature>
<name>A0A7G9Z1E7_9EURY</name>
<dbReference type="SUPFAM" id="SSF111126">
    <property type="entry name" value="Ligand-binding domain in the NO signalling and Golgi transport"/>
    <property type="match status" value="1"/>
</dbReference>
<dbReference type="EMBL" id="MT631561">
    <property type="protein sequence ID" value="QNO54081.1"/>
    <property type="molecule type" value="Genomic_DNA"/>
</dbReference>
<dbReference type="AlphaFoldDB" id="A0A7G9Z1E7"/>
<organism evidence="2">
    <name type="scientific">Candidatus Methanophagaceae archaeon ANME-1 ERB6</name>
    <dbReference type="NCBI Taxonomy" id="2759912"/>
    <lineage>
        <taxon>Archaea</taxon>
        <taxon>Methanobacteriati</taxon>
        <taxon>Methanobacteriota</taxon>
        <taxon>Stenosarchaea group</taxon>
        <taxon>Methanomicrobia</taxon>
        <taxon>Candidatus Methanophagales</taxon>
        <taxon>Candidatus Methanophagaceae</taxon>
    </lineage>
</organism>
<evidence type="ECO:0008006" key="3">
    <source>
        <dbReference type="Google" id="ProtNLM"/>
    </source>
</evidence>
<feature type="compositionally biased region" description="Basic and acidic residues" evidence="1">
    <location>
        <begin position="1"/>
        <end position="15"/>
    </location>
</feature>
<protein>
    <recommendedName>
        <fullName evidence="3">Metanogen output domain-containing protein</fullName>
    </recommendedName>
</protein>
<dbReference type="InterPro" id="IPR046142">
    <property type="entry name" value="DUF6144"/>
</dbReference>
<gene>
    <name evidence="2" type="ORF">GHMFPJCE_00008</name>
</gene>
<accession>A0A7G9Z1E7</accession>